<name>A0AAN7YLA2_9PEZI</name>
<dbReference type="GO" id="GO:0008270">
    <property type="term" value="F:zinc ion binding"/>
    <property type="evidence" value="ECO:0007669"/>
    <property type="project" value="UniProtKB-UniRule"/>
</dbReference>
<evidence type="ECO:0000313" key="15">
    <source>
        <dbReference type="EMBL" id="KAK5107581.1"/>
    </source>
</evidence>
<feature type="binding site" evidence="9">
    <location>
        <position position="324"/>
    </location>
    <ligand>
        <name>Zn(2+)</name>
        <dbReference type="ChEBI" id="CHEBI:29105"/>
        <note>catalytic</note>
    </ligand>
</feature>
<sequence>MATDRDILPSDVRPTNYAISLSDLKFGGSWSYQGKVDIDVEVRKSTNTITLNTLELKLHSAEVLLEAGKTATSIKASKITYNEKAHQCTLHFDQTIQESPKAVLAIKFDGKMNDEMVGFSRAKYTPTVEPSNSTVKDGDHHYMFSTQFEATDARRAFPCFDEPNLKATFDFEIEVPEGQVVLSNMPEKEVKKSKDGKQVVSFDRTPRMSTYLLAWAFGDFEYIEDFTRRKYNGKNLPVRVYTTRGLKEQGRLALESAHQVVDLFSEKFQIDYPLPKVDLLAVHEFAMGAMENWGLITYRSTAVLFDEYTSDQKYKNRVVYVVSHELAHQWFGNLVTMDWWSELWLNEGFATWVGWYAVDHLHPDWNVWGQFVTDGMQMAFNLDSLRTSHPIEVPVRDALEVGQIFDHISYLKGSSVIRMLAAQLGVKAFFQGVADYLKAHQYGNATTNDLWAALSKASGQDVNSFMDPWIRKIGFPVVTVAEEPGQISVRQNRFLSGGEVKPEEDETTWWIPLGLKTGLEATDAKRDPLTTKEDTYRDIDTSFYKINSDSTAFYRTNLPPQRLVELSKHLDKLSVEDKIGLVGDAAAMALAGEGTTAAVLSFMEGFSKETSYLVWSEVLSSLGRIRSIFSDDEKVAAGLKNYTLKLVTAATDKIGWEKSADEDYLTGQCRALLLRTAGAMGHETVVKESQHRWEASKAGDKKAIDPSLRTAVYQTVVRTGGAQAYHDVQNEYRTTTSVDGKEICLTAMGKVQTKELATEYLDWALDNNVAIQDIHSVGGSIGSNSKINQALWTYVQANWETISAKLGQGVVKERFLRTGLKHFSSLQTQREIEAFFKDKDTRGFDRGLAVVGDTIQGQARYRERDAAIIGEWLAAKGYMK</sequence>
<dbReference type="GO" id="GO:0070006">
    <property type="term" value="F:metalloaminopeptidase activity"/>
    <property type="evidence" value="ECO:0007669"/>
    <property type="project" value="TreeGrafter"/>
</dbReference>
<dbReference type="SUPFAM" id="SSF63737">
    <property type="entry name" value="Leukotriene A4 hydrolase N-terminal domain"/>
    <property type="match status" value="1"/>
</dbReference>
<feature type="binding site" evidence="9">
    <location>
        <position position="328"/>
    </location>
    <ligand>
        <name>Zn(2+)</name>
        <dbReference type="ChEBI" id="CHEBI:29105"/>
        <note>catalytic</note>
    </ligand>
</feature>
<dbReference type="InterPro" id="IPR034016">
    <property type="entry name" value="M1_APN-typ"/>
</dbReference>
<dbReference type="FunFam" id="1.10.390.10:FF:000001">
    <property type="entry name" value="Aminopeptidase"/>
    <property type="match status" value="1"/>
</dbReference>
<comment type="similarity">
    <text evidence="1 11">Belongs to the peptidase M1 family.</text>
</comment>
<keyword evidence="4 9" id="KW-0479">Metal-binding</keyword>
<dbReference type="Pfam" id="PF17900">
    <property type="entry name" value="Peptidase_M1_N"/>
    <property type="match status" value="1"/>
</dbReference>
<dbReference type="EMBL" id="JAVRRL010000115">
    <property type="protein sequence ID" value="KAK5107581.1"/>
    <property type="molecule type" value="Genomic_DNA"/>
</dbReference>
<evidence type="ECO:0000256" key="2">
    <source>
        <dbReference type="ARBA" id="ARBA00022438"/>
    </source>
</evidence>
<organism evidence="15 16">
    <name type="scientific">Meristemomyces frigidus</name>
    <dbReference type="NCBI Taxonomy" id="1508187"/>
    <lineage>
        <taxon>Eukaryota</taxon>
        <taxon>Fungi</taxon>
        <taxon>Dikarya</taxon>
        <taxon>Ascomycota</taxon>
        <taxon>Pezizomycotina</taxon>
        <taxon>Dothideomycetes</taxon>
        <taxon>Dothideomycetidae</taxon>
        <taxon>Mycosphaerellales</taxon>
        <taxon>Teratosphaeriaceae</taxon>
        <taxon>Meristemomyces</taxon>
    </lineage>
</organism>
<keyword evidence="7 11" id="KW-0482">Metalloprotease</keyword>
<evidence type="ECO:0000313" key="16">
    <source>
        <dbReference type="Proteomes" id="UP001310890"/>
    </source>
</evidence>
<evidence type="ECO:0000259" key="14">
    <source>
        <dbReference type="Pfam" id="PF17900"/>
    </source>
</evidence>
<dbReference type="InterPro" id="IPR050344">
    <property type="entry name" value="Peptidase_M1_aminopeptidases"/>
</dbReference>
<dbReference type="Gene3D" id="1.25.50.20">
    <property type="match status" value="1"/>
</dbReference>
<dbReference type="PRINTS" id="PR00756">
    <property type="entry name" value="ALADIPTASE"/>
</dbReference>
<dbReference type="FunFam" id="2.60.40.1910:FF:000004">
    <property type="entry name" value="Aminopeptidase"/>
    <property type="match status" value="1"/>
</dbReference>
<proteinExistence type="inferred from homology"/>
<evidence type="ECO:0000256" key="1">
    <source>
        <dbReference type="ARBA" id="ARBA00010136"/>
    </source>
</evidence>
<evidence type="ECO:0000256" key="8">
    <source>
        <dbReference type="PIRSR" id="PIRSR634016-1"/>
    </source>
</evidence>
<evidence type="ECO:0000259" key="13">
    <source>
        <dbReference type="Pfam" id="PF11838"/>
    </source>
</evidence>
<dbReference type="SUPFAM" id="SSF55486">
    <property type="entry name" value="Metalloproteases ('zincins'), catalytic domain"/>
    <property type="match status" value="1"/>
</dbReference>
<dbReference type="EC" id="3.4.11.-" evidence="11"/>
<dbReference type="InterPro" id="IPR014782">
    <property type="entry name" value="Peptidase_M1_dom"/>
</dbReference>
<feature type="domain" description="ERAP1-like C-terminal" evidence="13">
    <location>
        <begin position="543"/>
        <end position="856"/>
    </location>
</feature>
<dbReference type="PANTHER" id="PTHR11533">
    <property type="entry name" value="PROTEASE M1 ZINC METALLOPROTEASE"/>
    <property type="match status" value="1"/>
</dbReference>
<dbReference type="InterPro" id="IPR024571">
    <property type="entry name" value="ERAP1-like_C_dom"/>
</dbReference>
<dbReference type="GO" id="GO:0043171">
    <property type="term" value="P:peptide catabolic process"/>
    <property type="evidence" value="ECO:0007669"/>
    <property type="project" value="TreeGrafter"/>
</dbReference>
<comment type="cofactor">
    <cofactor evidence="9 11">
        <name>Zn(2+)</name>
        <dbReference type="ChEBI" id="CHEBI:29105"/>
    </cofactor>
    <text evidence="9 11">Binds 1 zinc ion per subunit.</text>
</comment>
<keyword evidence="2 11" id="KW-0031">Aminopeptidase</keyword>
<evidence type="ECO:0000256" key="11">
    <source>
        <dbReference type="RuleBase" id="RU364040"/>
    </source>
</evidence>
<evidence type="ECO:0000256" key="7">
    <source>
        <dbReference type="ARBA" id="ARBA00023049"/>
    </source>
</evidence>
<feature type="binding site" evidence="9">
    <location>
        <position position="347"/>
    </location>
    <ligand>
        <name>Zn(2+)</name>
        <dbReference type="ChEBI" id="CHEBI:29105"/>
        <note>catalytic</note>
    </ligand>
</feature>
<dbReference type="FunFam" id="1.25.50.20:FF:000002">
    <property type="entry name" value="Aminopeptidase"/>
    <property type="match status" value="1"/>
</dbReference>
<evidence type="ECO:0000256" key="10">
    <source>
        <dbReference type="PIRSR" id="PIRSR634016-4"/>
    </source>
</evidence>
<feature type="domain" description="Aminopeptidase N-like N-terminal" evidence="14">
    <location>
        <begin position="29"/>
        <end position="212"/>
    </location>
</feature>
<keyword evidence="6 9" id="KW-0862">Zinc</keyword>
<evidence type="ECO:0000256" key="9">
    <source>
        <dbReference type="PIRSR" id="PIRSR634016-3"/>
    </source>
</evidence>
<dbReference type="GO" id="GO:0016020">
    <property type="term" value="C:membrane"/>
    <property type="evidence" value="ECO:0007669"/>
    <property type="project" value="TreeGrafter"/>
</dbReference>
<dbReference type="Gene3D" id="2.60.40.1910">
    <property type="match status" value="1"/>
</dbReference>
<dbReference type="InterPro" id="IPR045357">
    <property type="entry name" value="Aminopeptidase_N-like_N"/>
</dbReference>
<dbReference type="Proteomes" id="UP001310890">
    <property type="component" value="Unassembled WGS sequence"/>
</dbReference>
<feature type="active site" description="Proton acceptor" evidence="8">
    <location>
        <position position="325"/>
    </location>
</feature>
<keyword evidence="3 11" id="KW-0645">Protease</keyword>
<dbReference type="Gene3D" id="2.60.40.1730">
    <property type="entry name" value="tricorn interacting facor f3 domain"/>
    <property type="match status" value="1"/>
</dbReference>
<feature type="domain" description="Peptidase M1 membrane alanine aminopeptidase" evidence="12">
    <location>
        <begin position="253"/>
        <end position="469"/>
    </location>
</feature>
<dbReference type="InterPro" id="IPR001930">
    <property type="entry name" value="Peptidase_M1"/>
</dbReference>
<dbReference type="Pfam" id="PF01433">
    <property type="entry name" value="Peptidase_M1"/>
    <property type="match status" value="1"/>
</dbReference>
<dbReference type="CDD" id="cd09601">
    <property type="entry name" value="M1_APN-Q_like"/>
    <property type="match status" value="1"/>
</dbReference>
<dbReference type="PANTHER" id="PTHR11533:SF171">
    <property type="entry name" value="AMINOPEPTIDASE"/>
    <property type="match status" value="1"/>
</dbReference>
<reference evidence="15" key="1">
    <citation type="submission" date="2023-08" db="EMBL/GenBank/DDBJ databases">
        <title>Black Yeasts Isolated from many extreme environments.</title>
        <authorList>
            <person name="Coleine C."/>
            <person name="Stajich J.E."/>
            <person name="Selbmann L."/>
        </authorList>
    </citation>
    <scope>NUCLEOTIDE SEQUENCE</scope>
    <source>
        <strain evidence="15">CCFEE 5401</strain>
    </source>
</reference>
<comment type="caution">
    <text evidence="15">The sequence shown here is derived from an EMBL/GenBank/DDBJ whole genome shotgun (WGS) entry which is preliminary data.</text>
</comment>
<evidence type="ECO:0000259" key="12">
    <source>
        <dbReference type="Pfam" id="PF01433"/>
    </source>
</evidence>
<evidence type="ECO:0000256" key="6">
    <source>
        <dbReference type="ARBA" id="ARBA00022833"/>
    </source>
</evidence>
<dbReference type="GO" id="GO:0042277">
    <property type="term" value="F:peptide binding"/>
    <property type="evidence" value="ECO:0007669"/>
    <property type="project" value="TreeGrafter"/>
</dbReference>
<dbReference type="InterPro" id="IPR042097">
    <property type="entry name" value="Aminopeptidase_N-like_N_sf"/>
</dbReference>
<evidence type="ECO:0000256" key="4">
    <source>
        <dbReference type="ARBA" id="ARBA00022723"/>
    </source>
</evidence>
<dbReference type="AlphaFoldDB" id="A0AAN7YLA2"/>
<dbReference type="GO" id="GO:0005737">
    <property type="term" value="C:cytoplasm"/>
    <property type="evidence" value="ECO:0007669"/>
    <property type="project" value="TreeGrafter"/>
</dbReference>
<protein>
    <recommendedName>
        <fullName evidence="11">Aminopeptidase</fullName>
        <ecNumber evidence="11">3.4.11.-</ecNumber>
    </recommendedName>
</protein>
<dbReference type="InterPro" id="IPR027268">
    <property type="entry name" value="Peptidase_M4/M1_CTD_sf"/>
</dbReference>
<dbReference type="FunFam" id="2.60.40.1730:FF:000002">
    <property type="entry name" value="Aminopeptidase"/>
    <property type="match status" value="1"/>
</dbReference>
<keyword evidence="5 11" id="KW-0378">Hydrolase</keyword>
<dbReference type="Pfam" id="PF11838">
    <property type="entry name" value="ERAP1_C"/>
    <property type="match status" value="1"/>
</dbReference>
<dbReference type="GO" id="GO:0006508">
    <property type="term" value="P:proteolysis"/>
    <property type="evidence" value="ECO:0007669"/>
    <property type="project" value="UniProtKB-KW"/>
</dbReference>
<dbReference type="Gene3D" id="1.10.390.10">
    <property type="entry name" value="Neutral Protease Domain 2"/>
    <property type="match status" value="1"/>
</dbReference>
<feature type="site" description="Transition state stabilizer" evidence="10">
    <location>
        <position position="410"/>
    </location>
</feature>
<gene>
    <name evidence="15" type="ORF">LTR62_001024</name>
</gene>
<evidence type="ECO:0000256" key="3">
    <source>
        <dbReference type="ARBA" id="ARBA00022670"/>
    </source>
</evidence>
<accession>A0AAN7YLA2</accession>
<evidence type="ECO:0000256" key="5">
    <source>
        <dbReference type="ARBA" id="ARBA00022801"/>
    </source>
</evidence>